<dbReference type="CDD" id="cd11304">
    <property type="entry name" value="Cadherin_repeat"/>
    <property type="match status" value="1"/>
</dbReference>
<organism evidence="6 7">
    <name type="scientific">Planctomicrobium piriforme</name>
    <dbReference type="NCBI Taxonomy" id="1576369"/>
    <lineage>
        <taxon>Bacteria</taxon>
        <taxon>Pseudomonadati</taxon>
        <taxon>Planctomycetota</taxon>
        <taxon>Planctomycetia</taxon>
        <taxon>Planctomycetales</taxon>
        <taxon>Planctomycetaceae</taxon>
        <taxon>Planctomicrobium</taxon>
    </lineage>
</organism>
<proteinExistence type="predicted"/>
<dbReference type="Gene3D" id="2.60.40.60">
    <property type="entry name" value="Cadherins"/>
    <property type="match status" value="1"/>
</dbReference>
<accession>A0A1I3G4E9</accession>
<dbReference type="InterPro" id="IPR050174">
    <property type="entry name" value="Protocadherin/Cadherin-CA"/>
</dbReference>
<keyword evidence="7" id="KW-1185">Reference proteome</keyword>
<evidence type="ECO:0000256" key="3">
    <source>
        <dbReference type="ARBA" id="ARBA00022989"/>
    </source>
</evidence>
<reference evidence="7" key="1">
    <citation type="submission" date="2016-10" db="EMBL/GenBank/DDBJ databases">
        <authorList>
            <person name="Varghese N."/>
            <person name="Submissions S."/>
        </authorList>
    </citation>
    <scope>NUCLEOTIDE SEQUENCE [LARGE SCALE GENOMIC DNA]</scope>
    <source>
        <strain evidence="7">DSM 26348</strain>
    </source>
</reference>
<dbReference type="SMART" id="SM00112">
    <property type="entry name" value="CA"/>
    <property type="match status" value="1"/>
</dbReference>
<gene>
    <name evidence="6" type="ORF">SAMN05421753_106177</name>
</gene>
<dbReference type="Pfam" id="PF00028">
    <property type="entry name" value="Cadherin"/>
    <property type="match status" value="1"/>
</dbReference>
<dbReference type="GO" id="GO:0005886">
    <property type="term" value="C:plasma membrane"/>
    <property type="evidence" value="ECO:0007669"/>
    <property type="project" value="TreeGrafter"/>
</dbReference>
<dbReference type="InterPro" id="IPR006644">
    <property type="entry name" value="Cadg"/>
</dbReference>
<dbReference type="STRING" id="1576369.SAMN05421753_106177"/>
<keyword evidence="4" id="KW-0325">Glycoprotein</keyword>
<feature type="domain" description="Cadherin" evidence="5">
    <location>
        <begin position="1466"/>
        <end position="1567"/>
    </location>
</feature>
<evidence type="ECO:0000256" key="4">
    <source>
        <dbReference type="ARBA" id="ARBA00023180"/>
    </source>
</evidence>
<keyword evidence="3" id="KW-1133">Transmembrane helix</keyword>
<evidence type="ECO:0000256" key="1">
    <source>
        <dbReference type="ARBA" id="ARBA00004167"/>
    </source>
</evidence>
<name>A0A1I3G4E9_9PLAN</name>
<dbReference type="PROSITE" id="PS50268">
    <property type="entry name" value="CADHERIN_2"/>
    <property type="match status" value="1"/>
</dbReference>
<dbReference type="Proteomes" id="UP000199518">
    <property type="component" value="Unassembled WGS sequence"/>
</dbReference>
<protein>
    <submittedName>
        <fullName evidence="6">Cadherin domain-containing protein</fullName>
    </submittedName>
</protein>
<dbReference type="InterPro" id="IPR002126">
    <property type="entry name" value="Cadherin-like_dom"/>
</dbReference>
<dbReference type="GO" id="GO:0005509">
    <property type="term" value="F:calcium ion binding"/>
    <property type="evidence" value="ECO:0007669"/>
    <property type="project" value="InterPro"/>
</dbReference>
<dbReference type="RefSeq" id="WP_092049601.1">
    <property type="nucleotide sequence ID" value="NZ_FOQD01000006.1"/>
</dbReference>
<keyword evidence="2" id="KW-0812">Transmembrane</keyword>
<evidence type="ECO:0000256" key="2">
    <source>
        <dbReference type="ARBA" id="ARBA00022692"/>
    </source>
</evidence>
<dbReference type="SUPFAM" id="SSF49313">
    <property type="entry name" value="Cadherin-like"/>
    <property type="match status" value="1"/>
</dbReference>
<dbReference type="SMART" id="SM00736">
    <property type="entry name" value="CADG"/>
    <property type="match status" value="1"/>
</dbReference>
<evidence type="ECO:0000313" key="7">
    <source>
        <dbReference type="Proteomes" id="UP000199518"/>
    </source>
</evidence>
<evidence type="ECO:0000313" key="6">
    <source>
        <dbReference type="EMBL" id="SFI18346.1"/>
    </source>
</evidence>
<dbReference type="OrthoDB" id="254354at2"/>
<keyword evidence="3" id="KW-0472">Membrane</keyword>
<dbReference type="PANTHER" id="PTHR24028:SF316">
    <property type="entry name" value="NEURAL-CADHERIN-LIKE"/>
    <property type="match status" value="1"/>
</dbReference>
<sequence length="1712" mass="180827">MLRTTLFAGLLRQLRGLTRGNSLHSRRSSRSRRWSNVELLEARTLLSAAPIGSEAVVNTTTFGAQLNAATAVSANGDYVVTWQSEAANGGDDDISAQRYSASGVAIGSEFIVNLTTIGTQHSPSIAMDAAGDFVITWVSEFQDGSGEGIYARRYNFVGVPVGTEFRVNTYTTGAQSQPSAAMDADGDFIISWTSQGQDGNGYGVYAQRFNAAGTAQGSEFKANSYTTRSQSQPAIAADDNGNFVIAWQSFGQDGSGYAVYAQRYTSAGALDGSQFRINARTTGHQMSPSVARDSDGDFVIAWTSYAQDGSNNSIYAKRFNAAGVLQGSEFRINTFTTDSQSQPSVDMNAAGDFIVAWNSDGQDGDLSGVYGQLYSAAGAAQGSEFLVNSSTLGSQSAPAVAITSTGRFVVAWTTDGDESNDSNINAQWFAPVPDVLAVTAYGANVAEQGVLISPVSSLTVAFASKMMTTGAGSITDPANWSLLKNGLDADSLIAGIAVKYVGTSKRYEATLTFTTPLVPSDYTLILRDTAKDITGKAIDGDENGVAGGDFVRNFHIRTPRAVGPEFQVSLPSASDQTNSDVAYDAAGNYVITWRTGAFPGDDGEIVAQRFDAAGMPLGAQIRVNSYVTDKQDYPQIAMEANGDFAIVWLRFLGSPIIEGQRFTAAGARIGSAFEVTNAGSFSFSVAMDEVGDFVVAWGSVDGVDGSGNGIVAQRYDGISGLGSGPFLVNTQTIGNQFYPSVAMDASGDFVVTYESRTSITAEYGVYAQRFHANGAKAGIEFRVNTDTRNALSNQKYFNPVVGMDGAGDFVVAWQNYGQDGDNFGIFAQRYNAAGTALGKEFQVNTGIGNSQYRPELAMNALGDFVVAWTSDLQDGSSRGVYAQRFNPIGTRQGGEFRVNTTTVSEQSFPAVAINDLGSFVISFNNAPPGQSFGVYAQRYSTASDVTGLFLTTGPAIVEGAEYTAPFSTLILGFPVPMSTAGGSSVTSAANWILKRNGVDVSNLLTSFSYAYSAARRQYEVTVTLSAVLTSGDYQLTLRDAVATAAGKPIDGDGNGVAGGAFVRNFGVRNLAAVGPELHPSSPTTDYYQSPDIARNASGAGVIVYDRFGLVQGAEFGGEVYAQRIDANGANVGSEIHVNTYTNNGQGLAAVSIDEQGNFVVVWESIGQDNPMQSGIYGRRFSADGAPLGGEFLVNTYTTSNQDAPDIAMDASGGFVITWESFGQDGSNDGVYAQRYRPDGNREGGEFRVNTTVSSWQRDPGVAMDDAGDFVITWTSQYQDGSAEGIYAQRYNFAGDAQGGEFLVNTVTTSTQKSSAVAMDPAGNFIVTWQSFLNEGSHYGIYAQRYRANGAVDGVNFHVNSYTTSQQIAPSIAVSPFGDFVIAWQSKDQDGGGYGIYAQRYTSTGVYQGTEFRANAYTAQNQRTPAIAYDAVGGFMVVWSSENQDGLGEDSIRAQRYGAFTNLAPTDLSLSNSSVSENQPYGTLVGNLAAIDPNSGDTFTFTLVSGTGSTDNAKFVIDNGNQLKTIVPLDYETQTSCSIRVRVTDAGGLSYEKELTIVVIDGNEPPVLGALNDTITYTRGQGAKIVDTNATVTDADSADFNGGSLSVSLGITGQAGDVFSVKHLGNGAGQIGVAGNNISYGGVLIATMNPGNEMVALSINFLATATLEAVQALIRRVTFNTASMSQTTRTMTFSLNDGDGAAPLPISKNITIF</sequence>
<dbReference type="PANTHER" id="PTHR24028">
    <property type="entry name" value="CADHERIN-87A"/>
    <property type="match status" value="1"/>
</dbReference>
<evidence type="ECO:0000259" key="5">
    <source>
        <dbReference type="PROSITE" id="PS50268"/>
    </source>
</evidence>
<dbReference type="InterPro" id="IPR015919">
    <property type="entry name" value="Cadherin-like_sf"/>
</dbReference>
<dbReference type="GO" id="GO:0007156">
    <property type="term" value="P:homophilic cell adhesion via plasma membrane adhesion molecules"/>
    <property type="evidence" value="ECO:0007669"/>
    <property type="project" value="InterPro"/>
</dbReference>
<comment type="subcellular location">
    <subcellularLocation>
        <location evidence="1">Membrane</location>
        <topology evidence="1">Single-pass membrane protein</topology>
    </subcellularLocation>
</comment>
<dbReference type="EMBL" id="FOQD01000006">
    <property type="protein sequence ID" value="SFI18346.1"/>
    <property type="molecule type" value="Genomic_DNA"/>
</dbReference>